<feature type="region of interest" description="Disordered" evidence="1">
    <location>
        <begin position="590"/>
        <end position="620"/>
    </location>
</feature>
<reference evidence="2 3" key="1">
    <citation type="journal article" date="2024" name="Nat. Commun.">
        <title>Phylogenomics reveals the evolutionary origins of lichenization in chlorophyte algae.</title>
        <authorList>
            <person name="Puginier C."/>
            <person name="Libourel C."/>
            <person name="Otte J."/>
            <person name="Skaloud P."/>
            <person name="Haon M."/>
            <person name="Grisel S."/>
            <person name="Petersen M."/>
            <person name="Berrin J.G."/>
            <person name="Delaux P.M."/>
            <person name="Dal Grande F."/>
            <person name="Keller J."/>
        </authorList>
    </citation>
    <scope>NUCLEOTIDE SEQUENCE [LARGE SCALE GENOMIC DNA]</scope>
    <source>
        <strain evidence="2 3">SAG 2036</strain>
    </source>
</reference>
<organism evidence="2 3">
    <name type="scientific">Symbiochloris irregularis</name>
    <dbReference type="NCBI Taxonomy" id="706552"/>
    <lineage>
        <taxon>Eukaryota</taxon>
        <taxon>Viridiplantae</taxon>
        <taxon>Chlorophyta</taxon>
        <taxon>core chlorophytes</taxon>
        <taxon>Trebouxiophyceae</taxon>
        <taxon>Trebouxiales</taxon>
        <taxon>Trebouxiaceae</taxon>
        <taxon>Symbiochloris</taxon>
    </lineage>
</organism>
<dbReference type="AlphaFoldDB" id="A0AAW1PLW0"/>
<protein>
    <submittedName>
        <fullName evidence="2">Uncharacterized protein</fullName>
    </submittedName>
</protein>
<dbReference type="SUPFAM" id="SSF53474">
    <property type="entry name" value="alpha/beta-Hydrolases"/>
    <property type="match status" value="1"/>
</dbReference>
<dbReference type="InterPro" id="IPR029058">
    <property type="entry name" value="AB_hydrolase_fold"/>
</dbReference>
<name>A0AAW1PLW0_9CHLO</name>
<proteinExistence type="predicted"/>
<evidence type="ECO:0000313" key="2">
    <source>
        <dbReference type="EMBL" id="KAK9810858.1"/>
    </source>
</evidence>
<evidence type="ECO:0000313" key="3">
    <source>
        <dbReference type="Proteomes" id="UP001465755"/>
    </source>
</evidence>
<dbReference type="Proteomes" id="UP001465755">
    <property type="component" value="Unassembled WGS sequence"/>
</dbReference>
<accession>A0AAW1PLW0</accession>
<keyword evidence="3" id="KW-1185">Reference proteome</keyword>
<sequence length="620" mass="66306">MEKLRKAFGALKPKKKAAAEPGASVGAGIAEPITSPQTERIRQQTFGKLHLWVDPLISDLLQIFPAKPASPPVLGKQHFVTVHGLMSADKQDIGFVENFSSRSGEVHWPSAWLPRDFPRLNIYAGHLALPQLSRAVGLVRGILRKRVDPNANSSLKGQAGTFFAMLEIAFASSLPSGRECEQLALLGHSCGAVVILEALSQMDRAASDPLLTEGPAALLRSCTLAIFVAPPFGGGNFVAVMNRLGISSQLMDELGKQSQGLMDLVAAAPAILARHGISTLTILEGRLWKDLCSIVSCSSGTRLMPKRLIEDSTGDHVTCMRLVDQQGPVYQTIADMLNKSGFPLGTPPGPRHLLGVLAASSPYAVAAHSIDESEPRAAAAPAERPEHVQKIKTQSVLVLVDFEGTAVSVQAPAWERHVLSRTARILSEEGFGSSSMVTYFSESQHAFVCVTSSGAVQVVGTLPEIVLVTDGQSAWVLAPPGFTLTLLEGEELVALSPCEEVKMGRMAVPLESSERLSRPFRFLAKTPDGIWLPPADVFLADHQQATSLLDQEAVSAWIAGEPMAQQLCRAESPSPEFLSAPLLLQLARSPSPMPALHGAIPPRTSSPRKGHEGRSQGIRS</sequence>
<gene>
    <name evidence="2" type="ORF">WJX73_002461</name>
</gene>
<comment type="caution">
    <text evidence="2">The sequence shown here is derived from an EMBL/GenBank/DDBJ whole genome shotgun (WGS) entry which is preliminary data.</text>
</comment>
<evidence type="ECO:0000256" key="1">
    <source>
        <dbReference type="SAM" id="MobiDB-lite"/>
    </source>
</evidence>
<dbReference type="EMBL" id="JALJOQ010000013">
    <property type="protein sequence ID" value="KAK9810858.1"/>
    <property type="molecule type" value="Genomic_DNA"/>
</dbReference>